<keyword evidence="1" id="KW-0732">Signal</keyword>
<evidence type="ECO:0000259" key="2">
    <source>
        <dbReference type="Pfam" id="PF07833"/>
    </source>
</evidence>
<evidence type="ECO:0000313" key="3">
    <source>
        <dbReference type="EMBL" id="KEO85105.1"/>
    </source>
</evidence>
<dbReference type="Pfam" id="PF07833">
    <property type="entry name" value="Cu_amine_oxidN1"/>
    <property type="match status" value="1"/>
</dbReference>
<organism evidence="3 4">
    <name type="scientific">Tumebacillus flagellatus</name>
    <dbReference type="NCBI Taxonomy" id="1157490"/>
    <lineage>
        <taxon>Bacteria</taxon>
        <taxon>Bacillati</taxon>
        <taxon>Bacillota</taxon>
        <taxon>Bacilli</taxon>
        <taxon>Bacillales</taxon>
        <taxon>Alicyclobacillaceae</taxon>
        <taxon>Tumebacillus</taxon>
    </lineage>
</organism>
<dbReference type="STRING" id="1157490.EL26_00655"/>
<reference evidence="3 4" key="1">
    <citation type="journal article" date="2013" name="Int. J. Syst. Evol. Microbiol.">
        <title>Tumebacillus flagellatus sp. nov., an alpha-amylase/pullulanase-producing bacterium isolated from cassava wastewater.</title>
        <authorList>
            <person name="Wang Q."/>
            <person name="Xie N."/>
            <person name="Qin Y."/>
            <person name="Shen N."/>
            <person name="Zhu J."/>
            <person name="Mi H."/>
            <person name="Huang R."/>
        </authorList>
    </citation>
    <scope>NUCLEOTIDE SEQUENCE [LARGE SCALE GENOMIC DNA]</scope>
    <source>
        <strain evidence="3 4">GST4</strain>
    </source>
</reference>
<dbReference type="Gene3D" id="3.30.457.10">
    <property type="entry name" value="Copper amine oxidase-like, N-terminal domain"/>
    <property type="match status" value="1"/>
</dbReference>
<feature type="domain" description="Copper amine oxidase-like N-terminal" evidence="2">
    <location>
        <begin position="40"/>
        <end position="148"/>
    </location>
</feature>
<comment type="caution">
    <text evidence="3">The sequence shown here is derived from an EMBL/GenBank/DDBJ whole genome shotgun (WGS) entry which is preliminary data.</text>
</comment>
<proteinExistence type="predicted"/>
<protein>
    <recommendedName>
        <fullName evidence="2">Copper amine oxidase-like N-terminal domain-containing protein</fullName>
    </recommendedName>
</protein>
<gene>
    <name evidence="3" type="ORF">EL26_00655</name>
</gene>
<dbReference type="InterPro" id="IPR012854">
    <property type="entry name" value="Cu_amine_oxidase-like_N"/>
</dbReference>
<dbReference type="InterPro" id="IPR036582">
    <property type="entry name" value="Mao_N_sf"/>
</dbReference>
<dbReference type="OrthoDB" id="9769314at2"/>
<dbReference type="AlphaFoldDB" id="A0A074LXG9"/>
<dbReference type="RefSeq" id="WP_052035816.1">
    <property type="nucleotide sequence ID" value="NZ_JMIR01000001.1"/>
</dbReference>
<keyword evidence="4" id="KW-1185">Reference proteome</keyword>
<dbReference type="eggNOG" id="COG4632">
    <property type="taxonomic scope" value="Bacteria"/>
</dbReference>
<sequence length="400" mass="45672">MKKWMLPLTTLAATGLLLGATPVPASHADAIQEQAIHVLMNDREIAFPDAKPFVDENDRTMVPVRFVAESMGASVDWMPNTQYVIIKLPGRDIRMRVGENKATVNGISVMLDTKSVMTNDRTYVPLRFVSENLGADVKWDAANNAVKITYKNTTNNGGTFTPPPQDLDKVHITDLKLTDTDPWGRKIRHTNLPKNASDYLYILEDVPNWMYEEPYRVSGHQAAKPNVDTFKMFDQFNKKNINTWAQKIQAHFDLLLNVDYQNMPDDWVQKVCDTYAGGYESMSYQVTKYANWVKENEIKIEGSVQVEPSMLYYDPYNGTFHMRNYIKFRVDHYKEKKNVFLDPANKAAQFEPNVWYGGLHDTMYSASDPNAISWEVDPGGVDSAGSMFVFEHGPLWDRLE</sequence>
<dbReference type="Proteomes" id="UP000027931">
    <property type="component" value="Unassembled WGS sequence"/>
</dbReference>
<evidence type="ECO:0000256" key="1">
    <source>
        <dbReference type="SAM" id="SignalP"/>
    </source>
</evidence>
<feature type="signal peptide" evidence="1">
    <location>
        <begin position="1"/>
        <end position="25"/>
    </location>
</feature>
<evidence type="ECO:0000313" key="4">
    <source>
        <dbReference type="Proteomes" id="UP000027931"/>
    </source>
</evidence>
<dbReference type="EMBL" id="JMIR01000001">
    <property type="protein sequence ID" value="KEO85105.1"/>
    <property type="molecule type" value="Genomic_DNA"/>
</dbReference>
<feature type="chain" id="PRO_5038441288" description="Copper amine oxidase-like N-terminal domain-containing protein" evidence="1">
    <location>
        <begin position="26"/>
        <end position="400"/>
    </location>
</feature>
<name>A0A074LXG9_9BACL</name>
<dbReference type="SUPFAM" id="SSF55383">
    <property type="entry name" value="Copper amine oxidase, domain N"/>
    <property type="match status" value="1"/>
</dbReference>
<accession>A0A074LXG9</accession>